<feature type="compositionally biased region" description="Polar residues" evidence="1">
    <location>
        <begin position="154"/>
        <end position="163"/>
    </location>
</feature>
<protein>
    <submittedName>
        <fullName evidence="2">Uncharacterized protein</fullName>
    </submittedName>
</protein>
<feature type="compositionally biased region" description="Basic and acidic residues" evidence="1">
    <location>
        <begin position="359"/>
        <end position="388"/>
    </location>
</feature>
<feature type="region of interest" description="Disordered" evidence="1">
    <location>
        <begin position="344"/>
        <end position="388"/>
    </location>
</feature>
<sequence>MMKIRPSELFFSQDTIANKWGKQTACRSKLIGVTLDELLTKSISLEDIPNISAVNISGKFYTVDNRRLWVFQKAEELKFVHTIEVNQVTRRHLKRAKFTTNNEGISIRIRGSGDPGGTIWRTWTQKKSQEVDKTTVSSYAVYAHKTNDNESRTKANQYSFSNKRNTEAEHPRTNKSLYSDYNSAKTAVPFAIPFSSNCESPVFDNKIQLKETKAEPQSSYKSSHSKYNSVKPHVQCENAFSINSKSSVSDKETTCSSMNRSTAKEEPTIRRKYTSESTSDKKSSDVNGPVVNVKRTYVNPYSFLDQTETKAEPQSSYKSLHSKYNSAKPDVQCENAFTMNSKSSVSDKETTCSSLNRSTAKEEPTIRREYTFESTSDKTRSDVKGPVVNERRTHINLYSFLDQTETKAEPQSSYRSSYSKYNSVKPDVQCENAFSINSKSVSDKETTSSSMNRSTAKEEPTIRRKYTSESTSDKKYPDVKGPVVNERRTHVNPYSFLDQTETKAEPQSSYKSSHSRYNSVKPDVQCEKCFFDEQ</sequence>
<feature type="region of interest" description="Disordered" evidence="1">
    <location>
        <begin position="147"/>
        <end position="177"/>
    </location>
</feature>
<feature type="region of interest" description="Disordered" evidence="1">
    <location>
        <begin position="439"/>
        <end position="519"/>
    </location>
</feature>
<organism evidence="2 3">
    <name type="scientific">Mytilus edulis</name>
    <name type="common">Blue mussel</name>
    <dbReference type="NCBI Taxonomy" id="6550"/>
    <lineage>
        <taxon>Eukaryota</taxon>
        <taxon>Metazoa</taxon>
        <taxon>Spiralia</taxon>
        <taxon>Lophotrochozoa</taxon>
        <taxon>Mollusca</taxon>
        <taxon>Bivalvia</taxon>
        <taxon>Autobranchia</taxon>
        <taxon>Pteriomorphia</taxon>
        <taxon>Mytilida</taxon>
        <taxon>Mytiloidea</taxon>
        <taxon>Mytilidae</taxon>
        <taxon>Mytilinae</taxon>
        <taxon>Mytilus</taxon>
    </lineage>
</organism>
<evidence type="ECO:0000313" key="3">
    <source>
        <dbReference type="Proteomes" id="UP000683360"/>
    </source>
</evidence>
<dbReference type="Proteomes" id="UP000683360">
    <property type="component" value="Unassembled WGS sequence"/>
</dbReference>
<dbReference type="EMBL" id="CAJPWZ010001855">
    <property type="protein sequence ID" value="CAG2225646.1"/>
    <property type="molecule type" value="Genomic_DNA"/>
</dbReference>
<dbReference type="AlphaFoldDB" id="A0A8S3T9A4"/>
<comment type="caution">
    <text evidence="2">The sequence shown here is derived from an EMBL/GenBank/DDBJ whole genome shotgun (WGS) entry which is preliminary data.</text>
</comment>
<gene>
    <name evidence="2" type="ORF">MEDL_38775</name>
</gene>
<proteinExistence type="predicted"/>
<feature type="region of interest" description="Disordered" evidence="1">
    <location>
        <begin position="249"/>
        <end position="288"/>
    </location>
</feature>
<reference evidence="2" key="1">
    <citation type="submission" date="2021-03" db="EMBL/GenBank/DDBJ databases">
        <authorList>
            <person name="Bekaert M."/>
        </authorList>
    </citation>
    <scope>NUCLEOTIDE SEQUENCE</scope>
</reference>
<keyword evidence="3" id="KW-1185">Reference proteome</keyword>
<accession>A0A8S3T9A4</accession>
<dbReference type="OrthoDB" id="6122999at2759"/>
<name>A0A8S3T9A4_MYTED</name>
<feature type="compositionally biased region" description="Low complexity" evidence="1">
    <location>
        <begin position="508"/>
        <end position="519"/>
    </location>
</feature>
<evidence type="ECO:0000313" key="2">
    <source>
        <dbReference type="EMBL" id="CAG2225646.1"/>
    </source>
</evidence>
<evidence type="ECO:0000256" key="1">
    <source>
        <dbReference type="SAM" id="MobiDB-lite"/>
    </source>
</evidence>